<evidence type="ECO:0000256" key="7">
    <source>
        <dbReference type="SAM" id="MobiDB-lite"/>
    </source>
</evidence>
<dbReference type="PANTHER" id="PTHR15263">
    <property type="entry name" value="I-KAPPA-B-LIKE PROTEIN IKBL"/>
    <property type="match status" value="1"/>
</dbReference>
<evidence type="ECO:0000256" key="4">
    <source>
        <dbReference type="ARBA" id="ARBA00023043"/>
    </source>
</evidence>
<dbReference type="GO" id="GO:0005634">
    <property type="term" value="C:nucleus"/>
    <property type="evidence" value="ECO:0007669"/>
    <property type="project" value="UniProtKB-SubCell"/>
</dbReference>
<evidence type="ECO:0000313" key="9">
    <source>
        <dbReference type="Proteomes" id="UP000054107"/>
    </source>
</evidence>
<keyword evidence="9" id="KW-1185">Reference proteome</keyword>
<feature type="region of interest" description="Disordered" evidence="7">
    <location>
        <begin position="207"/>
        <end position="227"/>
    </location>
</feature>
<dbReference type="OrthoDB" id="412109at2759"/>
<protein>
    <submittedName>
        <fullName evidence="8">Uncharacterized protein</fullName>
    </submittedName>
</protein>
<gene>
    <name evidence="8" type="primary">PARPA_10335.1 scaffold 40090</name>
</gene>
<dbReference type="InterPro" id="IPR038753">
    <property type="entry name" value="NFKBIL1"/>
</dbReference>
<proteinExistence type="predicted"/>
<dbReference type="GO" id="GO:0043124">
    <property type="term" value="P:negative regulation of canonical NF-kappaB signal transduction"/>
    <property type="evidence" value="ECO:0007669"/>
    <property type="project" value="InterPro"/>
</dbReference>
<dbReference type="Proteomes" id="UP000054107">
    <property type="component" value="Unassembled WGS sequence"/>
</dbReference>
<name>A0A0B7NBZ5_9FUNG</name>
<dbReference type="AlphaFoldDB" id="A0A0B7NBZ5"/>
<feature type="coiled-coil region" evidence="6">
    <location>
        <begin position="119"/>
        <end position="151"/>
    </location>
</feature>
<feature type="compositionally biased region" description="Basic and acidic residues" evidence="7">
    <location>
        <begin position="53"/>
        <end position="62"/>
    </location>
</feature>
<organism evidence="8 9">
    <name type="scientific">Parasitella parasitica</name>
    <dbReference type="NCBI Taxonomy" id="35722"/>
    <lineage>
        <taxon>Eukaryota</taxon>
        <taxon>Fungi</taxon>
        <taxon>Fungi incertae sedis</taxon>
        <taxon>Mucoromycota</taxon>
        <taxon>Mucoromycotina</taxon>
        <taxon>Mucoromycetes</taxon>
        <taxon>Mucorales</taxon>
        <taxon>Mucorineae</taxon>
        <taxon>Mucoraceae</taxon>
        <taxon>Parasitella</taxon>
    </lineage>
</organism>
<keyword evidence="4" id="KW-0040">ANK repeat</keyword>
<accession>A0A0B7NBZ5</accession>
<evidence type="ECO:0000256" key="1">
    <source>
        <dbReference type="ARBA" id="ARBA00004123"/>
    </source>
</evidence>
<keyword evidence="5" id="KW-0539">Nucleus</keyword>
<feature type="compositionally biased region" description="Basic residues" evidence="7">
    <location>
        <begin position="14"/>
        <end position="33"/>
    </location>
</feature>
<evidence type="ECO:0000256" key="3">
    <source>
        <dbReference type="ARBA" id="ARBA00022737"/>
    </source>
</evidence>
<dbReference type="STRING" id="35722.A0A0B7NBZ5"/>
<dbReference type="EMBL" id="LN732835">
    <property type="protein sequence ID" value="CEP16080.1"/>
    <property type="molecule type" value="Genomic_DNA"/>
</dbReference>
<evidence type="ECO:0000256" key="5">
    <source>
        <dbReference type="ARBA" id="ARBA00023242"/>
    </source>
</evidence>
<feature type="region of interest" description="Disordered" evidence="7">
    <location>
        <begin position="1"/>
        <end position="62"/>
    </location>
</feature>
<keyword evidence="3" id="KW-0677">Repeat</keyword>
<dbReference type="PANTHER" id="PTHR15263:SF1">
    <property type="entry name" value="NF-KAPPA-B INHIBITOR-LIKE PROTEIN 1"/>
    <property type="match status" value="1"/>
</dbReference>
<evidence type="ECO:0000313" key="8">
    <source>
        <dbReference type="EMBL" id="CEP16080.1"/>
    </source>
</evidence>
<feature type="compositionally biased region" description="Basic and acidic residues" evidence="7">
    <location>
        <begin position="1"/>
        <end position="13"/>
    </location>
</feature>
<sequence>MPKLRYKDHEKKERTHHRHEKKHKSTSKRKKEKYYKPPTLYAEEEGWEPPSSSHKDYDAEKDDETAWRAHLFDAMREDEGQDPFYTFYSQPTPADTMTEEEYRQHIVDGMYRRTHADDIAAEEKRRAHKEKKRQEKERIRLEQEKRHAEQIRLQEAYIRLKDSSSKADYAEKWKKLDTLNVIHKKDIPWPVVGKTFSLDSVRSFVVPPAAESNDIKKNDQTENESEW</sequence>
<keyword evidence="2" id="KW-0597">Phosphoprotein</keyword>
<keyword evidence="6" id="KW-0175">Coiled coil</keyword>
<evidence type="ECO:0000256" key="6">
    <source>
        <dbReference type="SAM" id="Coils"/>
    </source>
</evidence>
<comment type="subcellular location">
    <subcellularLocation>
        <location evidence="1">Nucleus</location>
    </subcellularLocation>
</comment>
<reference evidence="8 9" key="1">
    <citation type="submission" date="2014-09" db="EMBL/GenBank/DDBJ databases">
        <authorList>
            <person name="Ellenberger Sabrina"/>
        </authorList>
    </citation>
    <scope>NUCLEOTIDE SEQUENCE [LARGE SCALE GENOMIC DNA]</scope>
    <source>
        <strain evidence="8 9">CBS 412.66</strain>
    </source>
</reference>
<evidence type="ECO:0000256" key="2">
    <source>
        <dbReference type="ARBA" id="ARBA00022553"/>
    </source>
</evidence>